<gene>
    <name evidence="1" type="ORF">ACH47X_07890</name>
</gene>
<accession>A0ABW7XHU2</accession>
<dbReference type="EMBL" id="JBIRYI010000004">
    <property type="protein sequence ID" value="MFI2486814.1"/>
    <property type="molecule type" value="Genomic_DNA"/>
</dbReference>
<dbReference type="RefSeq" id="WP_397403480.1">
    <property type="nucleotide sequence ID" value="NZ_JBIRYI010000004.1"/>
</dbReference>
<dbReference type="Gene3D" id="2.30.320.10">
    <property type="entry name" value="YwqG-like"/>
    <property type="match status" value="1"/>
</dbReference>
<dbReference type="SUPFAM" id="SSF103032">
    <property type="entry name" value="Hypothetical protein YwqG"/>
    <property type="match status" value="1"/>
</dbReference>
<reference evidence="1 2" key="1">
    <citation type="submission" date="2024-10" db="EMBL/GenBank/DDBJ databases">
        <title>The Natural Products Discovery Center: Release of the First 8490 Sequenced Strains for Exploring Actinobacteria Biosynthetic Diversity.</title>
        <authorList>
            <person name="Kalkreuter E."/>
            <person name="Kautsar S.A."/>
            <person name="Yang D."/>
            <person name="Bader C.D."/>
            <person name="Teijaro C.N."/>
            <person name="Fluegel L."/>
            <person name="Davis C.M."/>
            <person name="Simpson J.R."/>
            <person name="Lauterbach L."/>
            <person name="Steele A.D."/>
            <person name="Gui C."/>
            <person name="Meng S."/>
            <person name="Li G."/>
            <person name="Viehrig K."/>
            <person name="Ye F."/>
            <person name="Su P."/>
            <person name="Kiefer A.F."/>
            <person name="Nichols A."/>
            <person name="Cepeda A.J."/>
            <person name="Yan W."/>
            <person name="Fan B."/>
            <person name="Jiang Y."/>
            <person name="Adhikari A."/>
            <person name="Zheng C.-J."/>
            <person name="Schuster L."/>
            <person name="Cowan T.M."/>
            <person name="Smanski M.J."/>
            <person name="Chevrette M.G."/>
            <person name="De Carvalho L.P.S."/>
            <person name="Shen B."/>
        </authorList>
    </citation>
    <scope>NUCLEOTIDE SEQUENCE [LARGE SCALE GENOMIC DNA]</scope>
    <source>
        <strain evidence="1 2">NPDC019481</strain>
    </source>
</reference>
<organism evidence="1 2">
    <name type="scientific">Promicromonospora kroppenstedtii</name>
    <dbReference type="NCBI Taxonomy" id="440482"/>
    <lineage>
        <taxon>Bacteria</taxon>
        <taxon>Bacillati</taxon>
        <taxon>Actinomycetota</taxon>
        <taxon>Actinomycetes</taxon>
        <taxon>Micrococcales</taxon>
        <taxon>Promicromonosporaceae</taxon>
        <taxon>Promicromonospora</taxon>
    </lineage>
</organism>
<keyword evidence="2" id="KW-1185">Reference proteome</keyword>
<evidence type="ECO:0000313" key="1">
    <source>
        <dbReference type="EMBL" id="MFI2486814.1"/>
    </source>
</evidence>
<dbReference type="InterPro" id="IPR015315">
    <property type="entry name" value="DUF1963"/>
</dbReference>
<protein>
    <submittedName>
        <fullName evidence="1">DUF1963 domain-containing protein</fullName>
    </submittedName>
</protein>
<sequence length="72" mass="7991">MTGHGGQTTEGRQGYPPVPSPTCLEVQWVLLFQVDSYDGALWGDVGTLYWLARTKDLARGDLSNPRFVMQCC</sequence>
<evidence type="ECO:0000313" key="2">
    <source>
        <dbReference type="Proteomes" id="UP001611580"/>
    </source>
</evidence>
<dbReference type="Pfam" id="PF09234">
    <property type="entry name" value="DUF1963"/>
    <property type="match status" value="1"/>
</dbReference>
<comment type="caution">
    <text evidence="1">The sequence shown here is derived from an EMBL/GenBank/DDBJ whole genome shotgun (WGS) entry which is preliminary data.</text>
</comment>
<proteinExistence type="predicted"/>
<name>A0ABW7XHU2_9MICO</name>
<dbReference type="Proteomes" id="UP001611580">
    <property type="component" value="Unassembled WGS sequence"/>
</dbReference>
<dbReference type="InterPro" id="IPR035948">
    <property type="entry name" value="YwqG-like_sf"/>
</dbReference>